<evidence type="ECO:0000313" key="2">
    <source>
        <dbReference type="EMBL" id="VDN14096.1"/>
    </source>
</evidence>
<dbReference type="Proteomes" id="UP000281553">
    <property type="component" value="Unassembled WGS sequence"/>
</dbReference>
<proteinExistence type="predicted"/>
<evidence type="ECO:0000313" key="3">
    <source>
        <dbReference type="Proteomes" id="UP000281553"/>
    </source>
</evidence>
<feature type="compositionally biased region" description="Low complexity" evidence="1">
    <location>
        <begin position="41"/>
        <end position="60"/>
    </location>
</feature>
<reference evidence="2 3" key="1">
    <citation type="submission" date="2018-11" db="EMBL/GenBank/DDBJ databases">
        <authorList>
            <consortium name="Pathogen Informatics"/>
        </authorList>
    </citation>
    <scope>NUCLEOTIDE SEQUENCE [LARGE SCALE GENOMIC DNA]</scope>
</reference>
<dbReference type="OrthoDB" id="10656452at2759"/>
<keyword evidence="3" id="KW-1185">Reference proteome</keyword>
<name>A0A3P7P7T0_DIBLA</name>
<dbReference type="EMBL" id="UYRU01058257">
    <property type="protein sequence ID" value="VDN14096.1"/>
    <property type="molecule type" value="Genomic_DNA"/>
</dbReference>
<dbReference type="AlphaFoldDB" id="A0A3P7P7T0"/>
<organism evidence="2 3">
    <name type="scientific">Dibothriocephalus latus</name>
    <name type="common">Fish tapeworm</name>
    <name type="synonym">Diphyllobothrium latum</name>
    <dbReference type="NCBI Taxonomy" id="60516"/>
    <lineage>
        <taxon>Eukaryota</taxon>
        <taxon>Metazoa</taxon>
        <taxon>Spiralia</taxon>
        <taxon>Lophotrochozoa</taxon>
        <taxon>Platyhelminthes</taxon>
        <taxon>Cestoda</taxon>
        <taxon>Eucestoda</taxon>
        <taxon>Diphyllobothriidea</taxon>
        <taxon>Diphyllobothriidae</taxon>
        <taxon>Dibothriocephalus</taxon>
    </lineage>
</organism>
<feature type="region of interest" description="Disordered" evidence="1">
    <location>
        <begin position="41"/>
        <end position="86"/>
    </location>
</feature>
<evidence type="ECO:0000256" key="1">
    <source>
        <dbReference type="SAM" id="MobiDB-lite"/>
    </source>
</evidence>
<accession>A0A3P7P7T0</accession>
<protein>
    <submittedName>
        <fullName evidence="2">Uncharacterized protein</fullName>
    </submittedName>
</protein>
<sequence length="168" mass="19326">MSIFAIIEISALVDNKAERRLERAEEMLLGEDQLKLFNFTSSKNTSSSSSSSSICSPERSPQLLRRQERRTRSWQGRQQRHRSRQNIREQDRLLVDSLTRRIQPMLLEGRAAEVKTLLLHALAKPSTRERALRLIGYVSDALSSSWSVQVCVIVTWTILLQKTQTFIS</sequence>
<gene>
    <name evidence="2" type="ORF">DILT_LOCUS9927</name>
</gene>